<gene>
    <name evidence="8" type="primary">ugpC</name>
    <name evidence="8" type="ORF">D4A92_23485</name>
</gene>
<dbReference type="Proteomes" id="UP000596351">
    <property type="component" value="Plasmid p1"/>
</dbReference>
<comment type="similarity">
    <text evidence="2">Belongs to the ABC transporter superfamily.</text>
</comment>
<evidence type="ECO:0000256" key="3">
    <source>
        <dbReference type="ARBA" id="ARBA00022448"/>
    </source>
</evidence>
<dbReference type="SUPFAM" id="SSF50331">
    <property type="entry name" value="MOP-like"/>
    <property type="match status" value="1"/>
</dbReference>
<reference evidence="8 9" key="1">
    <citation type="submission" date="2018-09" db="EMBL/GenBank/DDBJ databases">
        <title>Rhizobium sp. MAE2-X.</title>
        <authorList>
            <person name="Lee Y."/>
            <person name="Jeon C.O."/>
        </authorList>
    </citation>
    <scope>NUCLEOTIDE SEQUENCE [LARGE SCALE GENOMIC DNA]</scope>
    <source>
        <strain evidence="8 9">MAE2-X</strain>
        <plasmid evidence="8 9">p1</plasmid>
    </source>
</reference>
<dbReference type="PROSITE" id="PS00211">
    <property type="entry name" value="ABC_TRANSPORTER_1"/>
    <property type="match status" value="1"/>
</dbReference>
<dbReference type="InterPro" id="IPR015855">
    <property type="entry name" value="ABC_transpr_MalK-like"/>
</dbReference>
<dbReference type="CDD" id="cd03301">
    <property type="entry name" value="ABC_MalK_N"/>
    <property type="match status" value="1"/>
</dbReference>
<evidence type="ECO:0000256" key="4">
    <source>
        <dbReference type="ARBA" id="ARBA00022519"/>
    </source>
</evidence>
<proteinExistence type="inferred from homology"/>
<evidence type="ECO:0000259" key="7">
    <source>
        <dbReference type="PROSITE" id="PS50893"/>
    </source>
</evidence>
<dbReference type="SMART" id="SM00382">
    <property type="entry name" value="AAA"/>
    <property type="match status" value="1"/>
</dbReference>
<dbReference type="Gene3D" id="3.40.50.300">
    <property type="entry name" value="P-loop containing nucleotide triphosphate hydrolases"/>
    <property type="match status" value="1"/>
</dbReference>
<keyword evidence="9" id="KW-1185">Reference proteome</keyword>
<evidence type="ECO:0000256" key="2">
    <source>
        <dbReference type="ARBA" id="ARBA00005417"/>
    </source>
</evidence>
<dbReference type="Pfam" id="PF00005">
    <property type="entry name" value="ABC_tran"/>
    <property type="match status" value="1"/>
</dbReference>
<dbReference type="Gene3D" id="2.40.50.140">
    <property type="entry name" value="Nucleic acid-binding proteins"/>
    <property type="match status" value="1"/>
</dbReference>
<dbReference type="PROSITE" id="PS50893">
    <property type="entry name" value="ABC_TRANSPORTER_2"/>
    <property type="match status" value="1"/>
</dbReference>
<dbReference type="InterPro" id="IPR017871">
    <property type="entry name" value="ABC_transporter-like_CS"/>
</dbReference>
<sequence>MASIDVRAVTKSYGHFPVLHGVDLTIQDGEFIVLVGPSGCGKSTLLRMIAGLEQITSGEVAIEGRRVNDLPPKDRDIAMVFQSYALYPHMSVADNMSYSLRLRKTAKERITEIVAGASSKLGLNTLLERRPKALSGGQRQRVAMGRAIVRQPKAFLFDEPLSNLDARLREQMRAEIKKLHKELGATSIYVTHDQIEAMTLADRIVAMHGGVVQQVGAPLELYDRPANLFVAGFIGSPGMNFLEGHYVTKDGHAAIRFADGTEVAVEERSSFAGDQKVTLGIRPEHVVIAPDGAIEASVELIEPTGFGIIMHLSVHGLPFKVFTLDRSVLGATDSVRVNFPIEQLHLFDQEGKRISERSSSH</sequence>
<dbReference type="PANTHER" id="PTHR43875">
    <property type="entry name" value="MALTODEXTRIN IMPORT ATP-BINDING PROTEIN MSMX"/>
    <property type="match status" value="1"/>
</dbReference>
<keyword evidence="5" id="KW-0547">Nucleotide-binding</keyword>
<dbReference type="InterPro" id="IPR012340">
    <property type="entry name" value="NA-bd_OB-fold"/>
</dbReference>
<dbReference type="GO" id="GO:0005524">
    <property type="term" value="F:ATP binding"/>
    <property type="evidence" value="ECO:0007669"/>
    <property type="project" value="UniProtKB-KW"/>
</dbReference>
<dbReference type="SUPFAM" id="SSF52540">
    <property type="entry name" value="P-loop containing nucleoside triphosphate hydrolases"/>
    <property type="match status" value="1"/>
</dbReference>
<dbReference type="InterPro" id="IPR047641">
    <property type="entry name" value="ABC_transpr_MalK/UgpC-like"/>
</dbReference>
<keyword evidence="3" id="KW-0813">Transport</keyword>
<organism evidence="8 9">
    <name type="scientific">Rhizobium rosettiformans</name>
    <dbReference type="NCBI Taxonomy" id="1368430"/>
    <lineage>
        <taxon>Bacteria</taxon>
        <taxon>Pseudomonadati</taxon>
        <taxon>Pseudomonadota</taxon>
        <taxon>Alphaproteobacteria</taxon>
        <taxon>Hyphomicrobiales</taxon>
        <taxon>Rhizobiaceae</taxon>
        <taxon>Rhizobium/Agrobacterium group</taxon>
        <taxon>Rhizobium</taxon>
    </lineage>
</organism>
<keyword evidence="4" id="KW-1003">Cell membrane</keyword>
<dbReference type="InterPro" id="IPR040582">
    <property type="entry name" value="OB_MalK-like"/>
</dbReference>
<accession>A0ABX7F2P3</accession>
<dbReference type="PANTHER" id="PTHR43875:SF1">
    <property type="entry name" value="OSMOPROTECTIVE COMPOUNDS UPTAKE ATP-BINDING PROTEIN GGTA"/>
    <property type="match status" value="1"/>
</dbReference>
<evidence type="ECO:0000256" key="1">
    <source>
        <dbReference type="ARBA" id="ARBA00004417"/>
    </source>
</evidence>
<dbReference type="InterPro" id="IPR008995">
    <property type="entry name" value="Mo/tungstate-bd_C_term_dom"/>
</dbReference>
<dbReference type="RefSeq" id="WP_203020328.1">
    <property type="nucleotide sequence ID" value="NZ_CP032406.1"/>
</dbReference>
<keyword evidence="4" id="KW-0472">Membrane</keyword>
<dbReference type="InterPro" id="IPR027417">
    <property type="entry name" value="P-loop_NTPase"/>
</dbReference>
<name>A0ABX7F2P3_9HYPH</name>
<dbReference type="Gene3D" id="2.40.50.100">
    <property type="match status" value="1"/>
</dbReference>
<keyword evidence="4" id="KW-0997">Cell inner membrane</keyword>
<dbReference type="EMBL" id="CP032406">
    <property type="protein sequence ID" value="QRF54470.1"/>
    <property type="molecule type" value="Genomic_DNA"/>
</dbReference>
<evidence type="ECO:0000256" key="5">
    <source>
        <dbReference type="ARBA" id="ARBA00022741"/>
    </source>
</evidence>
<comment type="subcellular location">
    <subcellularLocation>
        <location evidence="1">Cell inner membrane</location>
        <topology evidence="1">Peripheral membrane protein</topology>
    </subcellularLocation>
</comment>
<evidence type="ECO:0000313" key="9">
    <source>
        <dbReference type="Proteomes" id="UP000596351"/>
    </source>
</evidence>
<protein>
    <submittedName>
        <fullName evidence="8">Sn-glycerol-3-phosphate ABC transporter ATP-binding protein UgpC</fullName>
    </submittedName>
</protein>
<feature type="domain" description="ABC transporter" evidence="7">
    <location>
        <begin position="4"/>
        <end position="234"/>
    </location>
</feature>
<keyword evidence="6 8" id="KW-0067">ATP-binding</keyword>
<dbReference type="NCBIfam" id="NF008653">
    <property type="entry name" value="PRK11650.1"/>
    <property type="match status" value="1"/>
</dbReference>
<keyword evidence="8" id="KW-0614">Plasmid</keyword>
<dbReference type="Pfam" id="PF17912">
    <property type="entry name" value="OB_MalK"/>
    <property type="match status" value="1"/>
</dbReference>
<evidence type="ECO:0000313" key="8">
    <source>
        <dbReference type="EMBL" id="QRF54470.1"/>
    </source>
</evidence>
<geneLocation type="plasmid" evidence="8 9">
    <name>p1</name>
</geneLocation>
<evidence type="ECO:0000256" key="6">
    <source>
        <dbReference type="ARBA" id="ARBA00022840"/>
    </source>
</evidence>
<dbReference type="InterPro" id="IPR003439">
    <property type="entry name" value="ABC_transporter-like_ATP-bd"/>
</dbReference>
<dbReference type="InterPro" id="IPR003593">
    <property type="entry name" value="AAA+_ATPase"/>
</dbReference>